<dbReference type="Gene3D" id="3.20.20.370">
    <property type="entry name" value="Glycoside hydrolase/deacetylase"/>
    <property type="match status" value="1"/>
</dbReference>
<evidence type="ECO:0000256" key="4">
    <source>
        <dbReference type="ARBA" id="ARBA00022842"/>
    </source>
</evidence>
<dbReference type="AlphaFoldDB" id="A0A402BE43"/>
<name>A0A402BE43_9CHLR</name>
<reference evidence="7" key="1">
    <citation type="submission" date="2018-12" db="EMBL/GenBank/DDBJ databases">
        <title>Tengunoibacter tsumagoiensis gen. nov., sp. nov., Dictyobacter kobayashii sp. nov., D. alpinus sp. nov., and D. joshuensis sp. nov. and description of Dictyobacteraceae fam. nov. within the order Ktedonobacterales isolated from Tengu-no-mugimeshi.</title>
        <authorList>
            <person name="Wang C.M."/>
            <person name="Zheng Y."/>
            <person name="Sakai Y."/>
            <person name="Toyoda A."/>
            <person name="Minakuchi Y."/>
            <person name="Abe K."/>
            <person name="Yokota A."/>
            <person name="Yabe S."/>
        </authorList>
    </citation>
    <scope>NUCLEOTIDE SEQUENCE [LARGE SCALE GENOMIC DNA]</scope>
    <source>
        <strain evidence="7">Uno16</strain>
    </source>
</reference>
<proteinExistence type="predicted"/>
<evidence type="ECO:0000256" key="2">
    <source>
        <dbReference type="ARBA" id="ARBA00022723"/>
    </source>
</evidence>
<keyword evidence="2" id="KW-0479">Metal-binding</keyword>
<evidence type="ECO:0000256" key="5">
    <source>
        <dbReference type="ARBA" id="ARBA00023277"/>
    </source>
</evidence>
<dbReference type="GO" id="GO:0005975">
    <property type="term" value="P:carbohydrate metabolic process"/>
    <property type="evidence" value="ECO:0007669"/>
    <property type="project" value="InterPro"/>
</dbReference>
<dbReference type="InterPro" id="IPR006879">
    <property type="entry name" value="YdjC-like"/>
</dbReference>
<dbReference type="Pfam" id="PF04794">
    <property type="entry name" value="YdjC"/>
    <property type="match status" value="1"/>
</dbReference>
<organism evidence="6 7">
    <name type="scientific">Dictyobacter alpinus</name>
    <dbReference type="NCBI Taxonomy" id="2014873"/>
    <lineage>
        <taxon>Bacteria</taxon>
        <taxon>Bacillati</taxon>
        <taxon>Chloroflexota</taxon>
        <taxon>Ktedonobacteria</taxon>
        <taxon>Ktedonobacterales</taxon>
        <taxon>Dictyobacteraceae</taxon>
        <taxon>Dictyobacter</taxon>
    </lineage>
</organism>
<evidence type="ECO:0000256" key="1">
    <source>
        <dbReference type="ARBA" id="ARBA00001946"/>
    </source>
</evidence>
<evidence type="ECO:0000313" key="7">
    <source>
        <dbReference type="Proteomes" id="UP000287171"/>
    </source>
</evidence>
<dbReference type="InterPro" id="IPR011330">
    <property type="entry name" value="Glyco_hydro/deAcase_b/a-brl"/>
</dbReference>
<gene>
    <name evidence="6" type="ORF">KDA_51190</name>
</gene>
<comment type="caution">
    <text evidence="6">The sequence shown here is derived from an EMBL/GenBank/DDBJ whole genome shotgun (WGS) entry which is preliminary data.</text>
</comment>
<protein>
    <recommendedName>
        <fullName evidence="8">ChbG/HpnK family deacetylase</fullName>
    </recommendedName>
</protein>
<dbReference type="OrthoDB" id="9774177at2"/>
<evidence type="ECO:0000313" key="6">
    <source>
        <dbReference type="EMBL" id="GCE29635.1"/>
    </source>
</evidence>
<dbReference type="EMBL" id="BIFT01000002">
    <property type="protein sequence ID" value="GCE29635.1"/>
    <property type="molecule type" value="Genomic_DNA"/>
</dbReference>
<comment type="cofactor">
    <cofactor evidence="1">
        <name>Mg(2+)</name>
        <dbReference type="ChEBI" id="CHEBI:18420"/>
    </cofactor>
</comment>
<evidence type="ECO:0000256" key="3">
    <source>
        <dbReference type="ARBA" id="ARBA00022801"/>
    </source>
</evidence>
<dbReference type="PANTHER" id="PTHR31609:SF1">
    <property type="entry name" value="CARBOHYDRATE DEACETYLASE"/>
    <property type="match status" value="1"/>
</dbReference>
<keyword evidence="7" id="KW-1185">Reference proteome</keyword>
<dbReference type="GO" id="GO:0019213">
    <property type="term" value="F:deacetylase activity"/>
    <property type="evidence" value="ECO:0007669"/>
    <property type="project" value="TreeGrafter"/>
</dbReference>
<keyword evidence="3" id="KW-0378">Hydrolase</keyword>
<keyword evidence="5" id="KW-0119">Carbohydrate metabolism</keyword>
<dbReference type="GO" id="GO:0016787">
    <property type="term" value="F:hydrolase activity"/>
    <property type="evidence" value="ECO:0007669"/>
    <property type="project" value="UniProtKB-KW"/>
</dbReference>
<dbReference type="Proteomes" id="UP000287171">
    <property type="component" value="Unassembled WGS sequence"/>
</dbReference>
<dbReference type="PANTHER" id="PTHR31609">
    <property type="entry name" value="YDJC DEACETYLASE FAMILY MEMBER"/>
    <property type="match status" value="1"/>
</dbReference>
<dbReference type="GO" id="GO:0046872">
    <property type="term" value="F:metal ion binding"/>
    <property type="evidence" value="ECO:0007669"/>
    <property type="project" value="UniProtKB-KW"/>
</dbReference>
<dbReference type="RefSeq" id="WP_126629863.1">
    <property type="nucleotide sequence ID" value="NZ_BIFT01000002.1"/>
</dbReference>
<dbReference type="SUPFAM" id="SSF88713">
    <property type="entry name" value="Glycoside hydrolase/deacetylase"/>
    <property type="match status" value="1"/>
</dbReference>
<sequence length="260" mass="29827">MDEHRCIRLLTRGDDLGAFQAGNRAIVDAFQHGILRNTSLMVPAPNFQHAVNLVKQFPGLCLGLHITLTSEWDTPRWGPVSPPETVPSLVDQDGYFFRTTRELFHHGVNSDEVIREVKAQLHQARSCGLDIRYLDEHMGIGWIFHPGDAQRRPLNEAFKAIAYEEGLVWEKGIANLVYLPPIRQVLPETLRQLQAGTYLLVTHPTYIDEETQHVIGQEHTQPGGFARSRWPDYQLLCEPEIMRIIDERRIQLIRFDEVAH</sequence>
<keyword evidence="4" id="KW-0460">Magnesium</keyword>
<accession>A0A402BE43</accession>
<evidence type="ECO:0008006" key="8">
    <source>
        <dbReference type="Google" id="ProtNLM"/>
    </source>
</evidence>